<keyword evidence="4" id="KW-1185">Reference proteome</keyword>
<evidence type="ECO:0000259" key="2">
    <source>
        <dbReference type="Pfam" id="PF12172"/>
    </source>
</evidence>
<protein>
    <recommendedName>
        <fullName evidence="5">OB-fold protein</fullName>
    </recommendedName>
</protein>
<evidence type="ECO:0000313" key="3">
    <source>
        <dbReference type="EMBL" id="PVX79962.1"/>
    </source>
</evidence>
<reference evidence="3 4" key="1">
    <citation type="submission" date="2018-05" db="EMBL/GenBank/DDBJ databases">
        <title>Genomic Encyclopedia of Type Strains, Phase IV (KMG-V): Genome sequencing to study the core and pangenomes of soil and plant-associated prokaryotes.</title>
        <authorList>
            <person name="Whitman W."/>
        </authorList>
    </citation>
    <scope>NUCLEOTIDE SEQUENCE [LARGE SCALE GENOMIC DNA]</scope>
    <source>
        <strain evidence="3 4">SCZa-39</strain>
    </source>
</reference>
<dbReference type="PANTHER" id="PTHR34075">
    <property type="entry name" value="BLR3430 PROTEIN"/>
    <property type="match status" value="1"/>
</dbReference>
<dbReference type="InterPro" id="IPR012340">
    <property type="entry name" value="NA-bd_OB-fold"/>
</dbReference>
<dbReference type="Pfam" id="PF12172">
    <property type="entry name" value="zf-ChsH2"/>
    <property type="match status" value="1"/>
</dbReference>
<dbReference type="PANTHER" id="PTHR34075:SF5">
    <property type="entry name" value="BLR3430 PROTEIN"/>
    <property type="match status" value="1"/>
</dbReference>
<dbReference type="EMBL" id="QEOB01000012">
    <property type="protein sequence ID" value="PVX79962.1"/>
    <property type="molecule type" value="Genomic_DNA"/>
</dbReference>
<name>A0ABX5KI02_9BURK</name>
<dbReference type="InterPro" id="IPR022002">
    <property type="entry name" value="ChsH2_Znr"/>
</dbReference>
<feature type="domain" description="ChsH2 rubredoxin-like zinc ribbon" evidence="2">
    <location>
        <begin position="26"/>
        <end position="59"/>
    </location>
</feature>
<comment type="caution">
    <text evidence="3">The sequence shown here is derived from an EMBL/GenBank/DDBJ whole genome shotgun (WGS) entry which is preliminary data.</text>
</comment>
<dbReference type="InterPro" id="IPR052513">
    <property type="entry name" value="Thioester_dehydratase-like"/>
</dbReference>
<dbReference type="SUPFAM" id="SSF50249">
    <property type="entry name" value="Nucleic acid-binding proteins"/>
    <property type="match status" value="1"/>
</dbReference>
<dbReference type="Proteomes" id="UP000245712">
    <property type="component" value="Unassembled WGS sequence"/>
</dbReference>
<feature type="domain" description="ChsH2 C-terminal OB-fold" evidence="1">
    <location>
        <begin position="60"/>
        <end position="118"/>
    </location>
</feature>
<organism evidence="3 4">
    <name type="scientific">Paraburkholderia unamae</name>
    <dbReference type="NCBI Taxonomy" id="219649"/>
    <lineage>
        <taxon>Bacteria</taxon>
        <taxon>Pseudomonadati</taxon>
        <taxon>Pseudomonadota</taxon>
        <taxon>Betaproteobacteria</taxon>
        <taxon>Burkholderiales</taxon>
        <taxon>Burkholderiaceae</taxon>
        <taxon>Paraburkholderia</taxon>
    </lineage>
</organism>
<gene>
    <name evidence="3" type="ORF">C7402_112149</name>
</gene>
<dbReference type="RefSeq" id="WP_116612511.1">
    <property type="nucleotide sequence ID" value="NZ_QEOB01000012.1"/>
</dbReference>
<dbReference type="InterPro" id="IPR002878">
    <property type="entry name" value="ChsH2_C"/>
</dbReference>
<evidence type="ECO:0000313" key="4">
    <source>
        <dbReference type="Proteomes" id="UP000245712"/>
    </source>
</evidence>
<dbReference type="Pfam" id="PF01796">
    <property type="entry name" value="OB_ChsH2_C"/>
    <property type="match status" value="1"/>
</dbReference>
<accession>A0ABX5KI02</accession>
<proteinExistence type="predicted"/>
<evidence type="ECO:0000259" key="1">
    <source>
        <dbReference type="Pfam" id="PF01796"/>
    </source>
</evidence>
<evidence type="ECO:0008006" key="5">
    <source>
        <dbReference type="Google" id="ProtNLM"/>
    </source>
</evidence>
<dbReference type="Gene3D" id="6.10.30.10">
    <property type="match status" value="1"/>
</dbReference>
<sequence length="138" mass="15160">MTSELNGSGRAVDAPGGPEQRYFDWLASGEWRIPHCTSCSRAVFYPRIVCPFCSGRAFDWKRPSGLGTIYASTAMRRPAEAGGDLNLCLVDLDEGVRMMSRVVGVDPGAPRCGERVRAFVDMTGDTPLVLFRREENNA</sequence>